<feature type="domain" description="Flagellar hook-associated protein 1 D2-like" evidence="10">
    <location>
        <begin position="338"/>
        <end position="423"/>
    </location>
</feature>
<dbReference type="PRINTS" id="PR01005">
    <property type="entry name" value="FLGHOOKAP1"/>
</dbReference>
<name>A0A506V4T0_9GAMM</name>
<feature type="domain" description="Flagellar hook-associated protein FlgK helical" evidence="11">
    <location>
        <begin position="91"/>
        <end position="327"/>
    </location>
</feature>
<keyword evidence="6 7" id="KW-0975">Bacterial flagellum</keyword>
<gene>
    <name evidence="7 12" type="primary">flgK</name>
    <name evidence="12" type="ORF">FKM52_17265</name>
</gene>
<dbReference type="GO" id="GO:0005198">
    <property type="term" value="F:structural molecule activity"/>
    <property type="evidence" value="ECO:0007669"/>
    <property type="project" value="UniProtKB-UniRule"/>
</dbReference>
<dbReference type="Pfam" id="PF00460">
    <property type="entry name" value="Flg_bb_rod"/>
    <property type="match status" value="1"/>
</dbReference>
<dbReference type="InterPro" id="IPR002371">
    <property type="entry name" value="FlgK"/>
</dbReference>
<evidence type="ECO:0000313" key="12">
    <source>
        <dbReference type="EMBL" id="TPW40668.1"/>
    </source>
</evidence>
<evidence type="ECO:0000256" key="3">
    <source>
        <dbReference type="ARBA" id="ARBA00009677"/>
    </source>
</evidence>
<comment type="caution">
    <text evidence="12">The sequence shown here is derived from an EMBL/GenBank/DDBJ whole genome shotgun (WGS) entry which is preliminary data.</text>
</comment>
<dbReference type="GO" id="GO:0044780">
    <property type="term" value="P:bacterial-type flagellum assembly"/>
    <property type="evidence" value="ECO:0007669"/>
    <property type="project" value="InterPro"/>
</dbReference>
<dbReference type="EMBL" id="VHQI01000012">
    <property type="protein sequence ID" value="TPW40668.1"/>
    <property type="molecule type" value="Genomic_DNA"/>
</dbReference>
<dbReference type="NCBIfam" id="TIGR02492">
    <property type="entry name" value="flgK_ends"/>
    <property type="match status" value="1"/>
</dbReference>
<dbReference type="Pfam" id="PF06429">
    <property type="entry name" value="Flg_bbr_C"/>
    <property type="match status" value="1"/>
</dbReference>
<dbReference type="InterPro" id="IPR053927">
    <property type="entry name" value="FlgK_helical"/>
</dbReference>
<reference evidence="12 13" key="1">
    <citation type="submission" date="2019-06" db="EMBL/GenBank/DDBJ databases">
        <authorList>
            <person name="Yang Y."/>
        </authorList>
    </citation>
    <scope>NUCLEOTIDE SEQUENCE [LARGE SCALE GENOMIC DNA]</scope>
    <source>
        <strain evidence="12 13">BIT-26</strain>
    </source>
</reference>
<dbReference type="InterPro" id="IPR001444">
    <property type="entry name" value="Flag_bb_rod_N"/>
</dbReference>
<evidence type="ECO:0000256" key="2">
    <source>
        <dbReference type="ARBA" id="ARBA00004613"/>
    </source>
</evidence>
<keyword evidence="12" id="KW-0966">Cell projection</keyword>
<evidence type="ECO:0000256" key="4">
    <source>
        <dbReference type="ARBA" id="ARBA00016244"/>
    </source>
</evidence>
<feature type="domain" description="Flagellar basal body rod protein N-terminal" evidence="8">
    <location>
        <begin position="4"/>
        <end position="33"/>
    </location>
</feature>
<evidence type="ECO:0000259" key="9">
    <source>
        <dbReference type="Pfam" id="PF06429"/>
    </source>
</evidence>
<dbReference type="Pfam" id="PF21158">
    <property type="entry name" value="flgK_1st_1"/>
    <property type="match status" value="1"/>
</dbReference>
<keyword evidence="5 7" id="KW-0964">Secreted</keyword>
<evidence type="ECO:0000313" key="13">
    <source>
        <dbReference type="Proteomes" id="UP000319523"/>
    </source>
</evidence>
<comment type="similarity">
    <text evidence="3 7">Belongs to the flagella basal body rod proteins family.</text>
</comment>
<dbReference type="OrthoDB" id="9802553at2"/>
<comment type="subcellular location">
    <subcellularLocation>
        <location evidence="1 7">Bacterial flagellum</location>
    </subcellularLocation>
    <subcellularLocation>
        <location evidence="2 7">Secreted</location>
    </subcellularLocation>
</comment>
<dbReference type="PANTHER" id="PTHR30033">
    <property type="entry name" value="FLAGELLAR HOOK-ASSOCIATED PROTEIN 1"/>
    <property type="match status" value="1"/>
</dbReference>
<feature type="domain" description="Flagellar basal-body/hook protein C-terminal" evidence="9">
    <location>
        <begin position="513"/>
        <end position="552"/>
    </location>
</feature>
<organism evidence="12 13">
    <name type="scientific">Mixta tenebrionis</name>
    <dbReference type="NCBI Taxonomy" id="2562439"/>
    <lineage>
        <taxon>Bacteria</taxon>
        <taxon>Pseudomonadati</taxon>
        <taxon>Pseudomonadota</taxon>
        <taxon>Gammaproteobacteria</taxon>
        <taxon>Enterobacterales</taxon>
        <taxon>Erwiniaceae</taxon>
        <taxon>Mixta</taxon>
    </lineage>
</organism>
<dbReference type="InterPro" id="IPR010930">
    <property type="entry name" value="Flg_bb/hook_C_dom"/>
</dbReference>
<evidence type="ECO:0000256" key="1">
    <source>
        <dbReference type="ARBA" id="ARBA00004365"/>
    </source>
</evidence>
<keyword evidence="12" id="KW-0282">Flagellum</keyword>
<dbReference type="Proteomes" id="UP000319523">
    <property type="component" value="Unassembled WGS sequence"/>
</dbReference>
<keyword evidence="12" id="KW-0969">Cilium</keyword>
<evidence type="ECO:0000259" key="8">
    <source>
        <dbReference type="Pfam" id="PF00460"/>
    </source>
</evidence>
<protein>
    <recommendedName>
        <fullName evidence="4 7">Flagellar hook-associated protein 1</fullName>
        <shortName evidence="7">HAP1</shortName>
    </recommendedName>
</protein>
<sequence length="554" mass="59435">MNLMYLAQSGLSSAQYALNVVGNNLTNAYTVGYSRQNIVLGEAGGKTTDNGFFGYGVQVNGVQRAYDGFINNQLRNSDTELCALGSRYEQLKQIDNMLGDKSNNIANSLNGIFGALEKVSGDPVSMAARQEALSQFKSTAYQFQTAARTLNGLEKSTNTQINQTVDQINTCAKALATVNEAIYKVHTQTGGQPADLLDQRDMLLDQLSELVGIQVNENPATGEVSVALSNGLSLVNGDKFSQLECTPSDANPAKLEVSYIDALGNSIRLDEEKLSTGALGGLFKFRNEDLISARDQLNQLALQMGNRFNEVNRAGWDIDGVQGGDIFKLADPVALVNRNNGGDATLNIRFSEDDKGNKEIAKVKAQDYSVVYQGPGANDWLITDSSGKQIVPDISADGELSFDGIVIKPQGTPEPGDSFIFNPTSGAAEKIEVALKSGDQIAASGSDDVEGESNDVNIKDMIAIKDQALIGKATLTEAYASLVSSVGSSTSSLKGDFTAAGSVYKEYESQKQSVSGVDPMEEYMRLQMYSQYFQANAQVLQTATTIFDSLLSIR</sequence>
<evidence type="ECO:0000256" key="6">
    <source>
        <dbReference type="ARBA" id="ARBA00023143"/>
    </source>
</evidence>
<dbReference type="GO" id="GO:0005576">
    <property type="term" value="C:extracellular region"/>
    <property type="evidence" value="ECO:0007669"/>
    <property type="project" value="UniProtKB-SubCell"/>
</dbReference>
<proteinExistence type="inferred from homology"/>
<evidence type="ECO:0000259" key="10">
    <source>
        <dbReference type="Pfam" id="PF21158"/>
    </source>
</evidence>
<dbReference type="AlphaFoldDB" id="A0A506V4T0"/>
<dbReference type="GO" id="GO:0009424">
    <property type="term" value="C:bacterial-type flagellum hook"/>
    <property type="evidence" value="ECO:0007669"/>
    <property type="project" value="UniProtKB-UniRule"/>
</dbReference>
<evidence type="ECO:0000256" key="5">
    <source>
        <dbReference type="ARBA" id="ARBA00022525"/>
    </source>
</evidence>
<dbReference type="RefSeq" id="WP_141177396.1">
    <property type="nucleotide sequence ID" value="NZ_JBHUFX010000002.1"/>
</dbReference>
<evidence type="ECO:0000259" key="11">
    <source>
        <dbReference type="Pfam" id="PF22638"/>
    </source>
</evidence>
<dbReference type="Pfam" id="PF22638">
    <property type="entry name" value="FlgK_D1"/>
    <property type="match status" value="1"/>
</dbReference>
<evidence type="ECO:0000256" key="7">
    <source>
        <dbReference type="RuleBase" id="RU362065"/>
    </source>
</evidence>
<accession>A0A506V4T0</accession>
<dbReference type="InterPro" id="IPR049119">
    <property type="entry name" value="FlgK_D2-like"/>
</dbReference>
<keyword evidence="13" id="KW-1185">Reference proteome</keyword>
<dbReference type="PANTHER" id="PTHR30033:SF1">
    <property type="entry name" value="FLAGELLAR HOOK-ASSOCIATED PROTEIN 1"/>
    <property type="match status" value="1"/>
</dbReference>
<dbReference type="SUPFAM" id="SSF64518">
    <property type="entry name" value="Phase 1 flagellin"/>
    <property type="match status" value="1"/>
</dbReference>